<dbReference type="EMBL" id="FN563149">
    <property type="protein sequence ID" value="CBH47578.1"/>
    <property type="molecule type" value="Genomic_DNA"/>
</dbReference>
<protein>
    <recommendedName>
        <fullName evidence="5">Maleylpyruvate isomerase family mycothiol-dependent enzyme</fullName>
    </recommendedName>
</protein>
<organism evidence="3">
    <name type="scientific">Rhodococcus hoagii (strain 103S)</name>
    <name type="common">Rhodococcus equi</name>
    <dbReference type="NCBI Taxonomy" id="685727"/>
    <lineage>
        <taxon>Bacteria</taxon>
        <taxon>Bacillati</taxon>
        <taxon>Actinomycetota</taxon>
        <taxon>Actinomycetes</taxon>
        <taxon>Mycobacteriales</taxon>
        <taxon>Nocardiaceae</taxon>
        <taxon>Prescottella</taxon>
    </lineage>
</organism>
<feature type="domain" description="MDMPI C-terminal" evidence="1">
    <location>
        <begin position="148"/>
        <end position="242"/>
    </location>
</feature>
<dbReference type="GeneID" id="57577190"/>
<accession>A0A3S5Y4X1</accession>
<reference evidence="3" key="1">
    <citation type="journal article" date="2010" name="PLoS Genet.">
        <title>The genome of a pathogenic rhodococcus: cooptive virulence underpinned by key gene acquisitions.</title>
        <authorList>
            <person name="Letek M."/>
            <person name="Gonzalez P."/>
            <person name="Macarthur I."/>
            <person name="Rodriguez H."/>
            <person name="Freeman T.C."/>
            <person name="Valero-Rello A."/>
            <person name="Blanco M."/>
            <person name="Buckley T."/>
            <person name="Cherevach I."/>
            <person name="Fahey R."/>
            <person name="Hapeshi A."/>
            <person name="Holdstock J."/>
            <person name="Leadon D."/>
            <person name="Navas J."/>
            <person name="Ocampo A."/>
            <person name="Quail M.A."/>
            <person name="Sanders M."/>
            <person name="Scortti M.M."/>
            <person name="Prescott J.F."/>
            <person name="Fogarty U."/>
            <person name="Meijer W.G."/>
            <person name="Parkhill J."/>
            <person name="Bentley S.D."/>
            <person name="Vazquez-Boland J.A."/>
        </authorList>
    </citation>
    <scope>NUCLEOTIDE SEQUENCE [LARGE SCALE GENOMIC DNA]</scope>
    <source>
        <strain evidence="3 4">103S</strain>
    </source>
</reference>
<gene>
    <name evidence="3" type="ordered locus">REQ_15000</name>
</gene>
<dbReference type="SUPFAM" id="SSF109854">
    <property type="entry name" value="DinB/YfiT-like putative metalloenzymes"/>
    <property type="match status" value="1"/>
</dbReference>
<evidence type="ECO:0000313" key="3">
    <source>
        <dbReference type="EMBL" id="CBH47578.1"/>
    </source>
</evidence>
<dbReference type="PANTHER" id="PTHR40758:SF1">
    <property type="entry name" value="CONSERVED PROTEIN"/>
    <property type="match status" value="1"/>
</dbReference>
<dbReference type="InterPro" id="IPR010872">
    <property type="entry name" value="MDMPI_C-term_domain"/>
</dbReference>
<evidence type="ECO:0000259" key="1">
    <source>
        <dbReference type="Pfam" id="PF07398"/>
    </source>
</evidence>
<dbReference type="GO" id="GO:0005886">
    <property type="term" value="C:plasma membrane"/>
    <property type="evidence" value="ECO:0007669"/>
    <property type="project" value="TreeGrafter"/>
</dbReference>
<evidence type="ECO:0000313" key="4">
    <source>
        <dbReference type="Proteomes" id="UP000006892"/>
    </source>
</evidence>
<sequence>MDTPQLLSALRTQGDLLADTPTETLAEPIPTVPEWTVEHVLRHTGKVHLWVAAALRSDPQTPPSEIRRIGDMPRGPECVAAYRAALDLVLAEFDRLGADRIVPTMVGPAPVAWWVRRQAHEVAVHRIDVSDAISAGGGPDVPSLDPQVAADGVDEWVSVFLARLADAGRMPETVNGHSIHLHGTDAVAAEWYLEFDGGTVAVTREHRKGDVALRGSAQELLLTLWRRRPLDGLDIVGDAAVARALLGAAAL</sequence>
<dbReference type="Pfam" id="PF07398">
    <property type="entry name" value="MDMPI_C"/>
    <property type="match status" value="1"/>
</dbReference>
<dbReference type="KEGG" id="req:REQ_15000"/>
<evidence type="ECO:0008006" key="5">
    <source>
        <dbReference type="Google" id="ProtNLM"/>
    </source>
</evidence>
<dbReference type="NCBIfam" id="TIGR03083">
    <property type="entry name" value="maleylpyruvate isomerase family mycothiol-dependent enzyme"/>
    <property type="match status" value="1"/>
</dbReference>
<dbReference type="InterPro" id="IPR017517">
    <property type="entry name" value="Maleyloyr_isom"/>
</dbReference>
<dbReference type="RefSeq" id="WP_013415434.1">
    <property type="nucleotide sequence ID" value="NC_014659.1"/>
</dbReference>
<evidence type="ECO:0000259" key="2">
    <source>
        <dbReference type="Pfam" id="PF11716"/>
    </source>
</evidence>
<name>A0A3S5Y4X1_RHOH1</name>
<dbReference type="InterPro" id="IPR034660">
    <property type="entry name" value="DinB/YfiT-like"/>
</dbReference>
<feature type="domain" description="Mycothiol-dependent maleylpyruvate isomerase metal-binding" evidence="2">
    <location>
        <begin position="14"/>
        <end position="129"/>
    </location>
</feature>
<proteinExistence type="predicted"/>
<dbReference type="PANTHER" id="PTHR40758">
    <property type="entry name" value="CONSERVED PROTEIN"/>
    <property type="match status" value="1"/>
</dbReference>
<dbReference type="GO" id="GO:0046872">
    <property type="term" value="F:metal ion binding"/>
    <property type="evidence" value="ECO:0007669"/>
    <property type="project" value="InterPro"/>
</dbReference>
<dbReference type="InterPro" id="IPR024344">
    <property type="entry name" value="MDMPI_metal-binding"/>
</dbReference>
<dbReference type="Pfam" id="PF11716">
    <property type="entry name" value="MDMPI_N"/>
    <property type="match status" value="1"/>
</dbReference>
<dbReference type="Proteomes" id="UP001154400">
    <property type="component" value="Chromosome"/>
</dbReference>
<dbReference type="AlphaFoldDB" id="A0A3S5Y4X1"/>